<comment type="caution">
    <text evidence="7">The sequence shown here is derived from an EMBL/GenBank/DDBJ whole genome shotgun (WGS) entry which is preliminary data.</text>
</comment>
<dbReference type="PANTHER" id="PTHR35201">
    <property type="entry name" value="TERPENE SYNTHASE"/>
    <property type="match status" value="1"/>
</dbReference>
<dbReference type="AlphaFoldDB" id="A0AAD4QDL5"/>
<dbReference type="InterPro" id="IPR008949">
    <property type="entry name" value="Isoprenoid_synthase_dom_sf"/>
</dbReference>
<dbReference type="Gene3D" id="1.10.600.10">
    <property type="entry name" value="Farnesyl Diphosphate Synthase"/>
    <property type="match status" value="1"/>
</dbReference>
<comment type="cofactor">
    <cofactor evidence="1 6">
        <name>Mg(2+)</name>
        <dbReference type="ChEBI" id="CHEBI:18420"/>
    </cofactor>
</comment>
<evidence type="ECO:0000313" key="7">
    <source>
        <dbReference type="EMBL" id="KAH8991167.1"/>
    </source>
</evidence>
<proteinExistence type="inferred from homology"/>
<comment type="similarity">
    <text evidence="2 6">Belongs to the terpene synthase family.</text>
</comment>
<dbReference type="InterPro" id="IPR034686">
    <property type="entry name" value="Terpene_cyclase-like_2"/>
</dbReference>
<name>A0AAD4QDL5_9AGAM</name>
<evidence type="ECO:0000256" key="4">
    <source>
        <dbReference type="ARBA" id="ARBA00022842"/>
    </source>
</evidence>
<sequence length="346" mass="39097">MSDTPQFSLPDPLAQWPWPRKLNQHYAEVKPESDQWIHGFGALDPKSQRSFDLCNFSLLGSLVYPLLDKDGVRVGCDLMVLFFIYDEFTDKVDGDGARVYAEMVMDAIRDPHKERPQGEPKLGEIARQFWLRAMKVSSPEAQRRFITTFAEYVYAVIDEASDRANGRVRGVEDYLKLTRLTAGGYPSFLAAEAGLNIPDEVIAHPALQTILSLAAESLVLTNDMYSYNIEQASGHGGHNIITVIMNEKGVDLDGALNWLAEYHGQVLSNFQAQHCLLPSWSPEIDVDVSTFVERLAYWIRGIDCWSLETERYFGTKGPEIKEHRRMTLLPKVKKPDVTPMMAQLNA</sequence>
<dbReference type="GO" id="GO:0008299">
    <property type="term" value="P:isoprenoid biosynthetic process"/>
    <property type="evidence" value="ECO:0007669"/>
    <property type="project" value="UniProtKB-ARBA"/>
</dbReference>
<gene>
    <name evidence="7" type="ORF">EDB92DRAFT_1945967</name>
</gene>
<dbReference type="Proteomes" id="UP001201163">
    <property type="component" value="Unassembled WGS sequence"/>
</dbReference>
<protein>
    <recommendedName>
        <fullName evidence="6">Terpene synthase</fullName>
        <ecNumber evidence="6">4.2.3.-</ecNumber>
    </recommendedName>
</protein>
<dbReference type="GO" id="GO:0046872">
    <property type="term" value="F:metal ion binding"/>
    <property type="evidence" value="ECO:0007669"/>
    <property type="project" value="UniProtKB-KW"/>
</dbReference>
<dbReference type="EMBL" id="JAKELL010000027">
    <property type="protein sequence ID" value="KAH8991167.1"/>
    <property type="molecule type" value="Genomic_DNA"/>
</dbReference>
<evidence type="ECO:0000256" key="1">
    <source>
        <dbReference type="ARBA" id="ARBA00001946"/>
    </source>
</evidence>
<dbReference type="Pfam" id="PF19086">
    <property type="entry name" value="Terpene_syn_C_2"/>
    <property type="match status" value="1"/>
</dbReference>
<dbReference type="GO" id="GO:0010333">
    <property type="term" value="F:terpene synthase activity"/>
    <property type="evidence" value="ECO:0007669"/>
    <property type="project" value="InterPro"/>
</dbReference>
<keyword evidence="8" id="KW-1185">Reference proteome</keyword>
<dbReference type="SUPFAM" id="SSF48576">
    <property type="entry name" value="Terpenoid synthases"/>
    <property type="match status" value="1"/>
</dbReference>
<organism evidence="7 8">
    <name type="scientific">Lactarius akahatsu</name>
    <dbReference type="NCBI Taxonomy" id="416441"/>
    <lineage>
        <taxon>Eukaryota</taxon>
        <taxon>Fungi</taxon>
        <taxon>Dikarya</taxon>
        <taxon>Basidiomycota</taxon>
        <taxon>Agaricomycotina</taxon>
        <taxon>Agaricomycetes</taxon>
        <taxon>Russulales</taxon>
        <taxon>Russulaceae</taxon>
        <taxon>Lactarius</taxon>
    </lineage>
</organism>
<reference evidence="7" key="1">
    <citation type="submission" date="2022-01" db="EMBL/GenBank/DDBJ databases">
        <title>Comparative genomics reveals a dynamic genome evolution in the ectomycorrhizal milk-cap (Lactarius) mushrooms.</title>
        <authorList>
            <consortium name="DOE Joint Genome Institute"/>
            <person name="Lebreton A."/>
            <person name="Tang N."/>
            <person name="Kuo A."/>
            <person name="LaButti K."/>
            <person name="Drula E."/>
            <person name="Barry K."/>
            <person name="Clum A."/>
            <person name="Lipzen A."/>
            <person name="Mousain D."/>
            <person name="Ng V."/>
            <person name="Wang R."/>
            <person name="Wang X."/>
            <person name="Dai Y."/>
            <person name="Henrissat B."/>
            <person name="Grigoriev I.V."/>
            <person name="Guerin-Laguette A."/>
            <person name="Yu F."/>
            <person name="Martin F.M."/>
        </authorList>
    </citation>
    <scope>NUCLEOTIDE SEQUENCE</scope>
    <source>
        <strain evidence="7">QP</strain>
    </source>
</reference>
<keyword evidence="3 6" id="KW-0479">Metal-binding</keyword>
<evidence type="ECO:0000256" key="2">
    <source>
        <dbReference type="ARBA" id="ARBA00006333"/>
    </source>
</evidence>
<evidence type="ECO:0000313" key="8">
    <source>
        <dbReference type="Proteomes" id="UP001201163"/>
    </source>
</evidence>
<evidence type="ECO:0000256" key="5">
    <source>
        <dbReference type="ARBA" id="ARBA00023239"/>
    </source>
</evidence>
<keyword evidence="5 6" id="KW-0456">Lyase</keyword>
<keyword evidence="4 6" id="KW-0460">Magnesium</keyword>
<evidence type="ECO:0000256" key="3">
    <source>
        <dbReference type="ARBA" id="ARBA00022723"/>
    </source>
</evidence>
<evidence type="ECO:0000256" key="6">
    <source>
        <dbReference type="RuleBase" id="RU366034"/>
    </source>
</evidence>
<dbReference type="PANTHER" id="PTHR35201:SF4">
    <property type="entry name" value="BETA-PINACENE SYNTHASE-RELATED"/>
    <property type="match status" value="1"/>
</dbReference>
<accession>A0AAD4QDL5</accession>
<dbReference type="EC" id="4.2.3.-" evidence="6"/>